<evidence type="ECO:0000256" key="1">
    <source>
        <dbReference type="SAM" id="Phobius"/>
    </source>
</evidence>
<evidence type="ECO:0000313" key="3">
    <source>
        <dbReference type="Proteomes" id="UP001595867"/>
    </source>
</evidence>
<reference evidence="3" key="1">
    <citation type="journal article" date="2019" name="Int. J. Syst. Evol. Microbiol.">
        <title>The Global Catalogue of Microorganisms (GCM) 10K type strain sequencing project: providing services to taxonomists for standard genome sequencing and annotation.</title>
        <authorList>
            <consortium name="The Broad Institute Genomics Platform"/>
            <consortium name="The Broad Institute Genome Sequencing Center for Infectious Disease"/>
            <person name="Wu L."/>
            <person name="Ma J."/>
        </authorList>
    </citation>
    <scope>NUCLEOTIDE SEQUENCE [LARGE SCALE GENOMIC DNA]</scope>
    <source>
        <strain evidence="3">TBRC 5832</strain>
    </source>
</reference>
<sequence length="71" mass="6779">MSTSDLAFGQHAGSLLYLVIAGACLLLALHLIKRAVAPIGALVQAAAALAAGGLAVGAALVLIAAALVGGF</sequence>
<dbReference type="RefSeq" id="WP_378065860.1">
    <property type="nucleotide sequence ID" value="NZ_JBHSBL010000006.1"/>
</dbReference>
<keyword evidence="1" id="KW-0812">Transmembrane</keyword>
<dbReference type="Proteomes" id="UP001595867">
    <property type="component" value="Unassembled WGS sequence"/>
</dbReference>
<gene>
    <name evidence="2" type="ORF">ACFO0C_07765</name>
</gene>
<name>A0ABV8IPH2_9ACTN</name>
<proteinExistence type="predicted"/>
<comment type="caution">
    <text evidence="2">The sequence shown here is derived from an EMBL/GenBank/DDBJ whole genome shotgun (WGS) entry which is preliminary data.</text>
</comment>
<keyword evidence="1" id="KW-0472">Membrane</keyword>
<organism evidence="2 3">
    <name type="scientific">Actinoplanes subglobosus</name>
    <dbReference type="NCBI Taxonomy" id="1547892"/>
    <lineage>
        <taxon>Bacteria</taxon>
        <taxon>Bacillati</taxon>
        <taxon>Actinomycetota</taxon>
        <taxon>Actinomycetes</taxon>
        <taxon>Micromonosporales</taxon>
        <taxon>Micromonosporaceae</taxon>
        <taxon>Actinoplanes</taxon>
    </lineage>
</organism>
<keyword evidence="3" id="KW-1185">Reference proteome</keyword>
<dbReference type="EMBL" id="JBHSBL010000006">
    <property type="protein sequence ID" value="MFC4064823.1"/>
    <property type="molecule type" value="Genomic_DNA"/>
</dbReference>
<accession>A0ABV8IPH2</accession>
<keyword evidence="1" id="KW-1133">Transmembrane helix</keyword>
<feature type="transmembrane region" description="Helical" evidence="1">
    <location>
        <begin position="39"/>
        <end position="68"/>
    </location>
</feature>
<protein>
    <submittedName>
        <fullName evidence="2">Uncharacterized protein</fullName>
    </submittedName>
</protein>
<evidence type="ECO:0000313" key="2">
    <source>
        <dbReference type="EMBL" id="MFC4064823.1"/>
    </source>
</evidence>
<feature type="transmembrane region" description="Helical" evidence="1">
    <location>
        <begin position="12"/>
        <end position="32"/>
    </location>
</feature>